<dbReference type="InterPro" id="IPR007693">
    <property type="entry name" value="DNA_helicase_DnaB-like_N"/>
</dbReference>
<dbReference type="GO" id="GO:0006260">
    <property type="term" value="P:DNA replication"/>
    <property type="evidence" value="ECO:0007669"/>
    <property type="project" value="UniProtKB-KW"/>
</dbReference>
<dbReference type="Pfam" id="PF00772">
    <property type="entry name" value="DnaB"/>
    <property type="match status" value="1"/>
</dbReference>
<feature type="domain" description="DNA helicase DnaB-like N-terminal" evidence="3">
    <location>
        <begin position="29"/>
        <end position="122"/>
    </location>
</feature>
<dbReference type="Proteomes" id="UP000265816">
    <property type="component" value="Unassembled WGS sequence"/>
</dbReference>
<evidence type="ECO:0000313" key="5">
    <source>
        <dbReference type="Proteomes" id="UP000265816"/>
    </source>
</evidence>
<evidence type="ECO:0000256" key="2">
    <source>
        <dbReference type="ARBA" id="ARBA00023125"/>
    </source>
</evidence>
<evidence type="ECO:0000313" key="4">
    <source>
        <dbReference type="EMBL" id="RID82677.1"/>
    </source>
</evidence>
<name>A0A398AYJ3_9BACI</name>
<keyword evidence="5" id="KW-1185">Reference proteome</keyword>
<keyword evidence="1" id="KW-0235">DNA replication</keyword>
<dbReference type="SUPFAM" id="SSF48024">
    <property type="entry name" value="N-terminal domain of DnaB helicase"/>
    <property type="match status" value="1"/>
</dbReference>
<reference evidence="4 5" key="1">
    <citation type="submission" date="2018-08" db="EMBL/GenBank/DDBJ databases">
        <title>Bacillus jemisoniae sp. nov., Bacillus chryseoplanitiae sp. nov., Bacillus resnikiae sp. nov., and Bacillus frankliniae sp. nov., isolated from Viking spacecraft and associated surfaces.</title>
        <authorList>
            <person name="Seuylemezian A."/>
            <person name="Vaishampayan P."/>
        </authorList>
    </citation>
    <scope>NUCLEOTIDE SEQUENCE [LARGE SCALE GENOMIC DNA]</scope>
    <source>
        <strain evidence="4 5">JJ-247</strain>
    </source>
</reference>
<comment type="caution">
    <text evidence="4">The sequence shown here is derived from an EMBL/GenBank/DDBJ whole genome shotgun (WGS) entry which is preliminary data.</text>
</comment>
<proteinExistence type="predicted"/>
<organism evidence="4 5">
    <name type="scientific">Mesobacillus zeae</name>
    <dbReference type="NCBI Taxonomy" id="1917180"/>
    <lineage>
        <taxon>Bacteria</taxon>
        <taxon>Bacillati</taxon>
        <taxon>Bacillota</taxon>
        <taxon>Bacilli</taxon>
        <taxon>Bacillales</taxon>
        <taxon>Bacillaceae</taxon>
        <taxon>Mesobacillus</taxon>
    </lineage>
</organism>
<dbReference type="InterPro" id="IPR016136">
    <property type="entry name" value="DNA_helicase_N/primase_C"/>
</dbReference>
<dbReference type="InterPro" id="IPR036185">
    <property type="entry name" value="DNA_heli_DnaB-like_N_sf"/>
</dbReference>
<protein>
    <recommendedName>
        <fullName evidence="3">DNA helicase DnaB-like N-terminal domain-containing protein</fullName>
    </recommendedName>
</protein>
<dbReference type="AlphaFoldDB" id="A0A398AYJ3"/>
<gene>
    <name evidence="4" type="ORF">D1970_18260</name>
</gene>
<evidence type="ECO:0000259" key="3">
    <source>
        <dbReference type="Pfam" id="PF00772"/>
    </source>
</evidence>
<dbReference type="GO" id="GO:0005524">
    <property type="term" value="F:ATP binding"/>
    <property type="evidence" value="ECO:0007669"/>
    <property type="project" value="InterPro"/>
</dbReference>
<sequence length="131" mass="14875">MKMEGQGCAGLSIFYEEGECMENCEGAVLEAEENFVGMLLLFPERVRECIIAADQLVCGKLRRLFEVILSLDEQGIPVDVFSIVSEVGTEKLESIGGIRYMVDIAVKVPFDANFYDCQYIVSDFDWQRRRE</sequence>
<dbReference type="GO" id="GO:0003678">
    <property type="term" value="F:DNA helicase activity"/>
    <property type="evidence" value="ECO:0007669"/>
    <property type="project" value="InterPro"/>
</dbReference>
<dbReference type="Gene3D" id="1.10.860.10">
    <property type="entry name" value="DNAb Helicase, Chain A"/>
    <property type="match status" value="1"/>
</dbReference>
<keyword evidence="2" id="KW-0238">DNA-binding</keyword>
<accession>A0A398AYJ3</accession>
<dbReference type="GO" id="GO:0003677">
    <property type="term" value="F:DNA binding"/>
    <property type="evidence" value="ECO:0007669"/>
    <property type="project" value="UniProtKB-KW"/>
</dbReference>
<dbReference type="EMBL" id="QWVT01000033">
    <property type="protein sequence ID" value="RID82677.1"/>
    <property type="molecule type" value="Genomic_DNA"/>
</dbReference>
<evidence type="ECO:0000256" key="1">
    <source>
        <dbReference type="ARBA" id="ARBA00022705"/>
    </source>
</evidence>